<gene>
    <name evidence="1" type="ORF">TorRG33x02_332630</name>
</gene>
<name>A0A2P5B540_TREOI</name>
<accession>A0A2P5B540</accession>
<reference evidence="2" key="1">
    <citation type="submission" date="2016-06" db="EMBL/GenBank/DDBJ databases">
        <title>Parallel loss of symbiosis genes in relatives of nitrogen-fixing non-legume Parasponia.</title>
        <authorList>
            <person name="Van Velzen R."/>
            <person name="Holmer R."/>
            <person name="Bu F."/>
            <person name="Rutten L."/>
            <person name="Van Zeijl A."/>
            <person name="Liu W."/>
            <person name="Santuari L."/>
            <person name="Cao Q."/>
            <person name="Sharma T."/>
            <person name="Shen D."/>
            <person name="Roswanjaya Y."/>
            <person name="Wardhani T."/>
            <person name="Kalhor M.S."/>
            <person name="Jansen J."/>
            <person name="Van den Hoogen J."/>
            <person name="Gungor B."/>
            <person name="Hartog M."/>
            <person name="Hontelez J."/>
            <person name="Verver J."/>
            <person name="Yang W.-C."/>
            <person name="Schijlen E."/>
            <person name="Repin R."/>
            <person name="Schilthuizen M."/>
            <person name="Schranz E."/>
            <person name="Heidstra R."/>
            <person name="Miyata K."/>
            <person name="Fedorova E."/>
            <person name="Kohlen W."/>
            <person name="Bisseling T."/>
            <person name="Smit S."/>
            <person name="Geurts R."/>
        </authorList>
    </citation>
    <scope>NUCLEOTIDE SEQUENCE [LARGE SCALE GENOMIC DNA]</scope>
    <source>
        <strain evidence="2">cv. RG33-2</strain>
    </source>
</reference>
<sequence>MKSAPSVISDDDLEDDHGLVSNLGLRDGGNDLGFRDDSLLENTAALENLGGVSHGGVKSDSKVDNLGVVSHGGVSHGGVKNDSRVDNLGVVSRGSVKSDSRAEDTAVPLRKVAATNATLGFGVGGITRPILGSGITATNTTSGPSWSTAGYDIVTTNPIHTLKNKRFSQPDLLHADHANSGLVLGMVTGPPSRPDFLQVGPSTLPPCIAKSGHGPSFANVVSGLNSQDQIGVNGSASLHILNSNDSLIAPELSMPTIKGNYVCVKVND</sequence>
<protein>
    <submittedName>
        <fullName evidence="1">Uncharacterized protein</fullName>
    </submittedName>
</protein>
<keyword evidence="2" id="KW-1185">Reference proteome</keyword>
<proteinExistence type="predicted"/>
<evidence type="ECO:0000313" key="1">
    <source>
        <dbReference type="EMBL" id="PON43896.1"/>
    </source>
</evidence>
<evidence type="ECO:0000313" key="2">
    <source>
        <dbReference type="Proteomes" id="UP000237000"/>
    </source>
</evidence>
<dbReference type="Proteomes" id="UP000237000">
    <property type="component" value="Unassembled WGS sequence"/>
</dbReference>
<dbReference type="AlphaFoldDB" id="A0A2P5B540"/>
<organism evidence="1 2">
    <name type="scientific">Trema orientale</name>
    <name type="common">Charcoal tree</name>
    <name type="synonym">Celtis orientalis</name>
    <dbReference type="NCBI Taxonomy" id="63057"/>
    <lineage>
        <taxon>Eukaryota</taxon>
        <taxon>Viridiplantae</taxon>
        <taxon>Streptophyta</taxon>
        <taxon>Embryophyta</taxon>
        <taxon>Tracheophyta</taxon>
        <taxon>Spermatophyta</taxon>
        <taxon>Magnoliopsida</taxon>
        <taxon>eudicotyledons</taxon>
        <taxon>Gunneridae</taxon>
        <taxon>Pentapetalae</taxon>
        <taxon>rosids</taxon>
        <taxon>fabids</taxon>
        <taxon>Rosales</taxon>
        <taxon>Cannabaceae</taxon>
        <taxon>Trema</taxon>
    </lineage>
</organism>
<comment type="caution">
    <text evidence="1">The sequence shown here is derived from an EMBL/GenBank/DDBJ whole genome shotgun (WGS) entry which is preliminary data.</text>
</comment>
<dbReference type="InParanoid" id="A0A2P5B540"/>
<dbReference type="EMBL" id="JXTC01000605">
    <property type="protein sequence ID" value="PON43896.1"/>
    <property type="molecule type" value="Genomic_DNA"/>
</dbReference>